<keyword evidence="1" id="KW-0732">Signal</keyword>
<dbReference type="RefSeq" id="WP_182461374.1">
    <property type="nucleotide sequence ID" value="NZ_CP059732.1"/>
</dbReference>
<keyword evidence="3" id="KW-1185">Reference proteome</keyword>
<dbReference type="EMBL" id="CP059732">
    <property type="protein sequence ID" value="QMW04118.1"/>
    <property type="molecule type" value="Genomic_DNA"/>
</dbReference>
<sequence>MNKHRLFLLFLLLAGPFCNAQSKKTPNPPAPGFDIAGSDPRAVQIADEVMAAMGGRAAWDETQLITWNFDGVRKLIWDKWSGDVRVDNLHDDQTVLLNINNDMGRVFRRGEELTVVDSVTKYVKQGKRNWINDSYWLFMPFKLKDAGVTLKYLGAEPTQTGKASDVLQVTFKPGSNTPGARYKVWVDKKTHLVSQWAHFQKTTDNQPTFTLPWEDYQQHGDILLASDRGDYELSDIMIFSGLPGEVFSDFTRTDLSRYPGAK</sequence>
<dbReference type="KEGG" id="sfol:H3H32_03950"/>
<evidence type="ECO:0000313" key="3">
    <source>
        <dbReference type="Proteomes" id="UP000515369"/>
    </source>
</evidence>
<dbReference type="AlphaFoldDB" id="A0A7G5GZ26"/>
<proteinExistence type="predicted"/>
<gene>
    <name evidence="2" type="ORF">H3H32_03950</name>
</gene>
<protein>
    <recommendedName>
        <fullName evidence="4">Outer membrane lipoprotein-sorting protein</fullName>
    </recommendedName>
</protein>
<evidence type="ECO:0000256" key="1">
    <source>
        <dbReference type="SAM" id="SignalP"/>
    </source>
</evidence>
<dbReference type="Proteomes" id="UP000515369">
    <property type="component" value="Chromosome"/>
</dbReference>
<accession>A0A7G5GZ26</accession>
<feature type="signal peptide" evidence="1">
    <location>
        <begin position="1"/>
        <end position="20"/>
    </location>
</feature>
<name>A0A7G5GZ26_9BACT</name>
<organism evidence="2 3">
    <name type="scientific">Spirosoma foliorum</name>
    <dbReference type="NCBI Taxonomy" id="2710596"/>
    <lineage>
        <taxon>Bacteria</taxon>
        <taxon>Pseudomonadati</taxon>
        <taxon>Bacteroidota</taxon>
        <taxon>Cytophagia</taxon>
        <taxon>Cytophagales</taxon>
        <taxon>Cytophagaceae</taxon>
        <taxon>Spirosoma</taxon>
    </lineage>
</organism>
<reference evidence="2 3" key="1">
    <citation type="submission" date="2020-07" db="EMBL/GenBank/DDBJ databases">
        <title>Spirosoma foliorum sp. nov., isolated from the leaves on the Nejang mountain Korea, Republic of.</title>
        <authorList>
            <person name="Ho H."/>
            <person name="Lee Y.-J."/>
            <person name="Nurcahyanto D.-A."/>
            <person name="Kim S.-G."/>
        </authorList>
    </citation>
    <scope>NUCLEOTIDE SEQUENCE [LARGE SCALE GENOMIC DNA]</scope>
    <source>
        <strain evidence="2 3">PL0136</strain>
    </source>
</reference>
<feature type="chain" id="PRO_5028958915" description="Outer membrane lipoprotein-sorting protein" evidence="1">
    <location>
        <begin position="21"/>
        <end position="262"/>
    </location>
</feature>
<evidence type="ECO:0000313" key="2">
    <source>
        <dbReference type="EMBL" id="QMW04118.1"/>
    </source>
</evidence>
<evidence type="ECO:0008006" key="4">
    <source>
        <dbReference type="Google" id="ProtNLM"/>
    </source>
</evidence>